<sequence length="184" mass="20205">MKDKTKKTLIITGLAAVCILAVFGISRVLYKEPVQTLPEESKVKDEVEIVVDTDETVQVQEEAESIEETKELVIEAEAENTVDSGTQEIQPDPEKTEEEKPEEPPAVTDDTDITNPDTKPVYDEEPEEKPEDTTPPADDTPKTGDDKDGMVYVEGFGWLPDEGAGSGTNADDMYENGNRVGIMD</sequence>
<dbReference type="AlphaFoldDB" id="A0A6N7WAR3"/>
<feature type="compositionally biased region" description="Basic and acidic residues" evidence="1">
    <location>
        <begin position="139"/>
        <end position="149"/>
    </location>
</feature>
<comment type="caution">
    <text evidence="2">The sequence shown here is derived from an EMBL/GenBank/DDBJ whole genome shotgun (WGS) entry which is preliminary data.</text>
</comment>
<evidence type="ECO:0000256" key="1">
    <source>
        <dbReference type="SAM" id="MobiDB-lite"/>
    </source>
</evidence>
<organism evidence="2 3">
    <name type="scientific">Eisenbergiella porci</name>
    <dbReference type="NCBI Taxonomy" id="2652274"/>
    <lineage>
        <taxon>Bacteria</taxon>
        <taxon>Bacillati</taxon>
        <taxon>Bacillota</taxon>
        <taxon>Clostridia</taxon>
        <taxon>Lachnospirales</taxon>
        <taxon>Lachnospiraceae</taxon>
        <taxon>Eisenbergiella</taxon>
    </lineage>
</organism>
<dbReference type="InterPro" id="IPR046680">
    <property type="entry name" value="DUF6550"/>
</dbReference>
<feature type="region of interest" description="Disordered" evidence="1">
    <location>
        <begin position="61"/>
        <end position="184"/>
    </location>
</feature>
<evidence type="ECO:0000313" key="2">
    <source>
        <dbReference type="EMBL" id="MSS91672.1"/>
    </source>
</evidence>
<protein>
    <submittedName>
        <fullName evidence="2">Uncharacterized protein</fullName>
    </submittedName>
</protein>
<gene>
    <name evidence="2" type="ORF">FYJ45_26645</name>
</gene>
<dbReference type="EMBL" id="VUMI01000074">
    <property type="protein sequence ID" value="MSS91672.1"/>
    <property type="molecule type" value="Genomic_DNA"/>
</dbReference>
<evidence type="ECO:0000313" key="3">
    <source>
        <dbReference type="Proteomes" id="UP000436047"/>
    </source>
</evidence>
<proteinExistence type="predicted"/>
<name>A0A6N7WAR3_9FIRM</name>
<dbReference type="Pfam" id="PF20187">
    <property type="entry name" value="DUF6550"/>
    <property type="match status" value="1"/>
</dbReference>
<dbReference type="GeneID" id="86056578"/>
<keyword evidence="3" id="KW-1185">Reference proteome</keyword>
<accession>A0A6N7WAR3</accession>
<dbReference type="Proteomes" id="UP000436047">
    <property type="component" value="Unassembled WGS sequence"/>
</dbReference>
<dbReference type="RefSeq" id="WP_154468058.1">
    <property type="nucleotide sequence ID" value="NZ_VUMI01000074.1"/>
</dbReference>
<reference evidence="2 3" key="1">
    <citation type="submission" date="2019-08" db="EMBL/GenBank/DDBJ databases">
        <title>In-depth cultivation of the pig gut microbiome towards novel bacterial diversity and tailored functional studies.</title>
        <authorList>
            <person name="Wylensek D."/>
            <person name="Hitch T.C.A."/>
            <person name="Clavel T."/>
        </authorList>
    </citation>
    <scope>NUCLEOTIDE SEQUENCE [LARGE SCALE GENOMIC DNA]</scope>
    <source>
        <strain evidence="2 3">WCA-389-WT-23B</strain>
    </source>
</reference>